<proteinExistence type="predicted"/>
<evidence type="ECO:0000313" key="1">
    <source>
        <dbReference type="EMBL" id="PHX55127.1"/>
    </source>
</evidence>
<dbReference type="EMBL" id="NXIB02000063">
    <property type="protein sequence ID" value="PHX55127.1"/>
    <property type="molecule type" value="Genomic_DNA"/>
</dbReference>
<dbReference type="Proteomes" id="UP000226442">
    <property type="component" value="Unassembled WGS sequence"/>
</dbReference>
<name>A0A2G4F0Z2_9CYAN</name>
<protein>
    <submittedName>
        <fullName evidence="1">Uncharacterized protein</fullName>
    </submittedName>
</protein>
<reference evidence="1" key="1">
    <citation type="submission" date="2017-10" db="EMBL/GenBank/DDBJ databases">
        <title>Draft genome sequence of the planktic cyanobacteria Tychonema bourrellyi isolated from alpine lentic freshwater.</title>
        <authorList>
            <person name="Tett A."/>
            <person name="Armanini F."/>
            <person name="Asnicar F."/>
            <person name="Boscaini A."/>
            <person name="Pasolli E."/>
            <person name="Zolfo M."/>
            <person name="Donati C."/>
            <person name="Salmaso N."/>
            <person name="Segata N."/>
        </authorList>
    </citation>
    <scope>NUCLEOTIDE SEQUENCE</scope>
    <source>
        <strain evidence="1">FEM_GT703</strain>
    </source>
</reference>
<dbReference type="AlphaFoldDB" id="A0A2G4F0Z2"/>
<evidence type="ECO:0000313" key="2">
    <source>
        <dbReference type="Proteomes" id="UP000226442"/>
    </source>
</evidence>
<keyword evidence="2" id="KW-1185">Reference proteome</keyword>
<organism evidence="1 2">
    <name type="scientific">Tychonema bourrellyi FEM_GT703</name>
    <dbReference type="NCBI Taxonomy" id="2040638"/>
    <lineage>
        <taxon>Bacteria</taxon>
        <taxon>Bacillati</taxon>
        <taxon>Cyanobacteriota</taxon>
        <taxon>Cyanophyceae</taxon>
        <taxon>Oscillatoriophycideae</taxon>
        <taxon>Oscillatoriales</taxon>
        <taxon>Microcoleaceae</taxon>
        <taxon>Tychonema</taxon>
    </lineage>
</organism>
<sequence length="61" mass="6980">MVQAPHLSVESIQNPQAPAFIRRINPKSKIQNRLTATQMRQLPFPTTLMDFVPALRFFTAN</sequence>
<comment type="caution">
    <text evidence="1">The sequence shown here is derived from an EMBL/GenBank/DDBJ whole genome shotgun (WGS) entry which is preliminary data.</text>
</comment>
<accession>A0A2G4F0Z2</accession>
<gene>
    <name evidence="1" type="ORF">CP500_012130</name>
</gene>